<keyword evidence="4" id="KW-1185">Reference proteome</keyword>
<sequence length="170" mass="17197">MRRNKNGMAMGVALLLLAGCTQPAADAGTAAGADATADASVAVDAAASETTEPSDGTTPPTISKSDAISMGVAMTAAVELCGISNAIESQAALAKMKAEPGAPSAVEIEAIYLAAKQQGKAVQAQNPDKFEQECAGLRKMADPAEVAKMEAAAKELEAWADKMESEAKAK</sequence>
<name>A0A5R9PGR6_9GAMM</name>
<feature type="region of interest" description="Disordered" evidence="1">
    <location>
        <begin position="45"/>
        <end position="64"/>
    </location>
</feature>
<evidence type="ECO:0000313" key="3">
    <source>
        <dbReference type="EMBL" id="TLX22721.1"/>
    </source>
</evidence>
<evidence type="ECO:0000313" key="4">
    <source>
        <dbReference type="Proteomes" id="UP000308508"/>
    </source>
</evidence>
<protein>
    <recommendedName>
        <fullName evidence="5">DUF4398 domain-containing protein</fullName>
    </recommendedName>
</protein>
<evidence type="ECO:0000256" key="2">
    <source>
        <dbReference type="SAM" id="SignalP"/>
    </source>
</evidence>
<dbReference type="PROSITE" id="PS51257">
    <property type="entry name" value="PROKAR_LIPOPROTEIN"/>
    <property type="match status" value="1"/>
</dbReference>
<evidence type="ECO:0000256" key="1">
    <source>
        <dbReference type="SAM" id="MobiDB-lite"/>
    </source>
</evidence>
<reference evidence="3 4" key="1">
    <citation type="submission" date="2019-04" db="EMBL/GenBank/DDBJ databases">
        <authorList>
            <person name="Grouzdev D.S."/>
            <person name="Nazina T.N."/>
        </authorList>
    </citation>
    <scope>NUCLEOTIDE SEQUENCE [LARGE SCALE GENOMIC DNA]</scope>
    <source>
        <strain evidence="3 4">SHC 3-19</strain>
    </source>
</reference>
<accession>A0A5R9PGR6</accession>
<organism evidence="3 4">
    <name type="scientific">Thermomonas fusca</name>
    <dbReference type="NCBI Taxonomy" id="215690"/>
    <lineage>
        <taxon>Bacteria</taxon>
        <taxon>Pseudomonadati</taxon>
        <taxon>Pseudomonadota</taxon>
        <taxon>Gammaproteobacteria</taxon>
        <taxon>Lysobacterales</taxon>
        <taxon>Lysobacteraceae</taxon>
        <taxon>Thermomonas</taxon>
    </lineage>
</organism>
<comment type="caution">
    <text evidence="3">The sequence shown here is derived from an EMBL/GenBank/DDBJ whole genome shotgun (WGS) entry which is preliminary data.</text>
</comment>
<feature type="compositionally biased region" description="Polar residues" evidence="1">
    <location>
        <begin position="49"/>
        <end position="64"/>
    </location>
</feature>
<dbReference type="Proteomes" id="UP000308508">
    <property type="component" value="Unassembled WGS sequence"/>
</dbReference>
<gene>
    <name evidence="3" type="ORF">E5S66_01440</name>
</gene>
<feature type="chain" id="PRO_5024353086" description="DUF4398 domain-containing protein" evidence="2">
    <location>
        <begin position="25"/>
        <end position="170"/>
    </location>
</feature>
<dbReference type="AlphaFoldDB" id="A0A5R9PGR6"/>
<proteinExistence type="predicted"/>
<dbReference type="RefSeq" id="WP_138346879.1">
    <property type="nucleotide sequence ID" value="NZ_SROY01000001.1"/>
</dbReference>
<dbReference type="EMBL" id="SROY01000001">
    <property type="protein sequence ID" value="TLX22721.1"/>
    <property type="molecule type" value="Genomic_DNA"/>
</dbReference>
<keyword evidence="2" id="KW-0732">Signal</keyword>
<evidence type="ECO:0008006" key="5">
    <source>
        <dbReference type="Google" id="ProtNLM"/>
    </source>
</evidence>
<feature type="signal peptide" evidence="2">
    <location>
        <begin position="1"/>
        <end position="24"/>
    </location>
</feature>